<dbReference type="PANTHER" id="PTHR31719">
    <property type="entry name" value="NAC TRANSCRIPTION FACTOR 56"/>
    <property type="match status" value="1"/>
</dbReference>
<dbReference type="InterPro" id="IPR036093">
    <property type="entry name" value="NAC_dom_sf"/>
</dbReference>
<evidence type="ECO:0000313" key="8">
    <source>
        <dbReference type="Proteomes" id="UP000233837"/>
    </source>
</evidence>
<organism evidence="7 8">
    <name type="scientific">Dendrobium catenatum</name>
    <dbReference type="NCBI Taxonomy" id="906689"/>
    <lineage>
        <taxon>Eukaryota</taxon>
        <taxon>Viridiplantae</taxon>
        <taxon>Streptophyta</taxon>
        <taxon>Embryophyta</taxon>
        <taxon>Tracheophyta</taxon>
        <taxon>Spermatophyta</taxon>
        <taxon>Magnoliopsida</taxon>
        <taxon>Liliopsida</taxon>
        <taxon>Asparagales</taxon>
        <taxon>Orchidaceae</taxon>
        <taxon>Epidendroideae</taxon>
        <taxon>Malaxideae</taxon>
        <taxon>Dendrobiinae</taxon>
        <taxon>Dendrobium</taxon>
    </lineage>
</organism>
<feature type="compositionally biased region" description="Acidic residues" evidence="5">
    <location>
        <begin position="215"/>
        <end position="230"/>
    </location>
</feature>
<evidence type="ECO:0000256" key="1">
    <source>
        <dbReference type="ARBA" id="ARBA00023015"/>
    </source>
</evidence>
<dbReference type="Pfam" id="PF02365">
    <property type="entry name" value="NAM"/>
    <property type="match status" value="1"/>
</dbReference>
<reference evidence="7 8" key="2">
    <citation type="journal article" date="2017" name="Nature">
        <title>The Apostasia genome and the evolution of orchids.</title>
        <authorList>
            <person name="Zhang G.Q."/>
            <person name="Liu K.W."/>
            <person name="Li Z."/>
            <person name="Lohaus R."/>
            <person name="Hsiao Y.Y."/>
            <person name="Niu S.C."/>
            <person name="Wang J.Y."/>
            <person name="Lin Y.C."/>
            <person name="Xu Q."/>
            <person name="Chen L.J."/>
            <person name="Yoshida K."/>
            <person name="Fujiwara S."/>
            <person name="Wang Z.W."/>
            <person name="Zhang Y.Q."/>
            <person name="Mitsuda N."/>
            <person name="Wang M."/>
            <person name="Liu G.H."/>
            <person name="Pecoraro L."/>
            <person name="Huang H.X."/>
            <person name="Xiao X.J."/>
            <person name="Lin M."/>
            <person name="Wu X.Y."/>
            <person name="Wu W.L."/>
            <person name="Chen Y.Y."/>
            <person name="Chang S.B."/>
            <person name="Sakamoto S."/>
            <person name="Ohme-Takagi M."/>
            <person name="Yagi M."/>
            <person name="Zeng S.J."/>
            <person name="Shen C.Y."/>
            <person name="Yeh C.M."/>
            <person name="Luo Y.B."/>
            <person name="Tsai W.C."/>
            <person name="Van de Peer Y."/>
            <person name="Liu Z.J."/>
        </authorList>
    </citation>
    <scope>NUCLEOTIDE SEQUENCE [LARGE SCALE GENOMIC DNA]</scope>
    <source>
        <tissue evidence="7">The whole plant</tissue>
    </source>
</reference>
<dbReference type="Gene3D" id="2.170.150.80">
    <property type="entry name" value="NAC domain"/>
    <property type="match status" value="1"/>
</dbReference>
<proteinExistence type="predicted"/>
<name>A0A2I0WHH1_9ASPA</name>
<dbReference type="GO" id="GO:0006355">
    <property type="term" value="P:regulation of DNA-templated transcription"/>
    <property type="evidence" value="ECO:0007669"/>
    <property type="project" value="InterPro"/>
</dbReference>
<dbReference type="SUPFAM" id="SSF101941">
    <property type="entry name" value="NAC domain"/>
    <property type="match status" value="1"/>
</dbReference>
<dbReference type="EMBL" id="KZ502643">
    <property type="protein sequence ID" value="PKU75105.1"/>
    <property type="molecule type" value="Genomic_DNA"/>
</dbReference>
<accession>A0A2I0WHH1</accession>
<evidence type="ECO:0000313" key="7">
    <source>
        <dbReference type="EMBL" id="PKU75105.1"/>
    </source>
</evidence>
<feature type="domain" description="NAC" evidence="6">
    <location>
        <begin position="14"/>
        <end position="180"/>
    </location>
</feature>
<gene>
    <name evidence="7" type="primary">NAM-2</name>
    <name evidence="7" type="ORF">MA16_Dca019474</name>
</gene>
<dbReference type="PROSITE" id="PS51005">
    <property type="entry name" value="NAC"/>
    <property type="match status" value="1"/>
</dbReference>
<keyword evidence="1" id="KW-0805">Transcription regulation</keyword>
<evidence type="ECO:0000256" key="2">
    <source>
        <dbReference type="ARBA" id="ARBA00023125"/>
    </source>
</evidence>
<keyword evidence="4" id="KW-0539">Nucleus</keyword>
<evidence type="ECO:0000259" key="6">
    <source>
        <dbReference type="PROSITE" id="PS51005"/>
    </source>
</evidence>
<keyword evidence="3" id="KW-0804">Transcription</keyword>
<evidence type="ECO:0000256" key="5">
    <source>
        <dbReference type="SAM" id="MobiDB-lite"/>
    </source>
</evidence>
<dbReference type="GO" id="GO:0003677">
    <property type="term" value="F:DNA binding"/>
    <property type="evidence" value="ECO:0007669"/>
    <property type="project" value="UniProtKB-KW"/>
</dbReference>
<reference evidence="7 8" key="1">
    <citation type="journal article" date="2016" name="Sci. Rep.">
        <title>The Dendrobium catenatum Lindl. genome sequence provides insights into polysaccharide synthase, floral development and adaptive evolution.</title>
        <authorList>
            <person name="Zhang G.Q."/>
            <person name="Xu Q."/>
            <person name="Bian C."/>
            <person name="Tsai W.C."/>
            <person name="Yeh C.M."/>
            <person name="Liu K.W."/>
            <person name="Yoshida K."/>
            <person name="Zhang L.S."/>
            <person name="Chang S.B."/>
            <person name="Chen F."/>
            <person name="Shi Y."/>
            <person name="Su Y.Y."/>
            <person name="Zhang Y.Q."/>
            <person name="Chen L.J."/>
            <person name="Yin Y."/>
            <person name="Lin M."/>
            <person name="Huang H."/>
            <person name="Deng H."/>
            <person name="Wang Z.W."/>
            <person name="Zhu S.L."/>
            <person name="Zhao X."/>
            <person name="Deng C."/>
            <person name="Niu S.C."/>
            <person name="Huang J."/>
            <person name="Wang M."/>
            <person name="Liu G.H."/>
            <person name="Yang H.J."/>
            <person name="Xiao X.J."/>
            <person name="Hsiao Y.Y."/>
            <person name="Wu W.L."/>
            <person name="Chen Y.Y."/>
            <person name="Mitsuda N."/>
            <person name="Ohme-Takagi M."/>
            <person name="Luo Y.B."/>
            <person name="Van de Peer Y."/>
            <person name="Liu Z.J."/>
        </authorList>
    </citation>
    <scope>NUCLEOTIDE SEQUENCE [LARGE SCALE GENOMIC DNA]</scope>
    <source>
        <tissue evidence="7">The whole plant</tissue>
    </source>
</reference>
<feature type="region of interest" description="Disordered" evidence="5">
    <location>
        <begin position="197"/>
        <end position="230"/>
    </location>
</feature>
<sequence length="230" mass="26058">MERKEFMQHGLVRLPPGFRFHPTEEELVVQYLRRKAFSFPLPAAIIPEIDLGKLNPWDLPLHLGGSVVINLGGSGGEKYFFYLRESKSEQKKGRVSYQKARLGYWKSMGKEKPVLASSHGNELVGLKQVMVFYRGKSPHGSKTDWIMNQYSLSNNELLKSSTQSLIASSKEWVVCQIFVKRRSMKLRVRNSRHEENLQIPATSSSSSSSSCITEDLSDEEESVNGEEAMS</sequence>
<dbReference type="InterPro" id="IPR003441">
    <property type="entry name" value="NAC-dom"/>
</dbReference>
<dbReference type="Proteomes" id="UP000233837">
    <property type="component" value="Unassembled WGS sequence"/>
</dbReference>
<keyword evidence="8" id="KW-1185">Reference proteome</keyword>
<evidence type="ECO:0000256" key="4">
    <source>
        <dbReference type="ARBA" id="ARBA00023242"/>
    </source>
</evidence>
<protein>
    <submittedName>
        <fullName evidence="7">NAC transcription factor NAM-2</fullName>
    </submittedName>
</protein>
<dbReference type="PANTHER" id="PTHR31719:SF130">
    <property type="entry name" value="NAC DOMAIN-CONTAINING PROTEIN 18"/>
    <property type="match status" value="1"/>
</dbReference>
<keyword evidence="2" id="KW-0238">DNA-binding</keyword>
<dbReference type="AlphaFoldDB" id="A0A2I0WHH1"/>
<evidence type="ECO:0000256" key="3">
    <source>
        <dbReference type="ARBA" id="ARBA00023163"/>
    </source>
</evidence>